<dbReference type="Gene3D" id="1.10.1020.10">
    <property type="entry name" value="Adenine-specific Methyltransferase, Domain 2"/>
    <property type="match status" value="1"/>
</dbReference>
<dbReference type="NCBIfam" id="TIGR00571">
    <property type="entry name" value="dam"/>
    <property type="match status" value="1"/>
</dbReference>
<dbReference type="PROSITE" id="PS00092">
    <property type="entry name" value="N6_MTASE"/>
    <property type="match status" value="1"/>
</dbReference>
<evidence type="ECO:0000256" key="5">
    <source>
        <dbReference type="ARBA" id="ARBA00022691"/>
    </source>
</evidence>
<evidence type="ECO:0000256" key="6">
    <source>
        <dbReference type="ARBA" id="ARBA00047942"/>
    </source>
</evidence>
<dbReference type="Gene3D" id="3.40.50.150">
    <property type="entry name" value="Vaccinia Virus protein VP39"/>
    <property type="match status" value="1"/>
</dbReference>
<dbReference type="EC" id="2.1.1.72" evidence="2 7"/>
<evidence type="ECO:0000256" key="4">
    <source>
        <dbReference type="ARBA" id="ARBA00022679"/>
    </source>
</evidence>
<evidence type="ECO:0000313" key="9">
    <source>
        <dbReference type="Proteomes" id="UP001054846"/>
    </source>
</evidence>
<reference evidence="8 9" key="1">
    <citation type="journal article" date="2021" name="Genome Biol. Evol.">
        <title>Complete Genome Sequencing of a Novel Gloeobacter Species from a Waterfall Cave in Mexico.</title>
        <authorList>
            <person name="Saw J.H."/>
            <person name="Cardona T."/>
            <person name="Montejano G."/>
        </authorList>
    </citation>
    <scope>NUCLEOTIDE SEQUENCE [LARGE SCALE GENOMIC DNA]</scope>
    <source>
        <strain evidence="8">MG652769</strain>
    </source>
</reference>
<gene>
    <name evidence="8" type="ORF">ISF26_05580</name>
</gene>
<dbReference type="InterPro" id="IPR023095">
    <property type="entry name" value="Ade_MeTrfase_dom_2"/>
</dbReference>
<keyword evidence="5 7" id="KW-0949">S-adenosyl-L-methionine</keyword>
<dbReference type="SUPFAM" id="SSF53335">
    <property type="entry name" value="S-adenosyl-L-methionine-dependent methyltransferases"/>
    <property type="match status" value="1"/>
</dbReference>
<dbReference type="RefSeq" id="WP_230842928.1">
    <property type="nucleotide sequence ID" value="NZ_CP063845.1"/>
</dbReference>
<dbReference type="InterPro" id="IPR012263">
    <property type="entry name" value="M_m6A_EcoRV"/>
</dbReference>
<dbReference type="PANTHER" id="PTHR30481">
    <property type="entry name" value="DNA ADENINE METHYLASE"/>
    <property type="match status" value="1"/>
</dbReference>
<dbReference type="PIRSF" id="PIRSF000398">
    <property type="entry name" value="M_m6A_EcoRV"/>
    <property type="match status" value="1"/>
</dbReference>
<keyword evidence="3 7" id="KW-0489">Methyltransferase</keyword>
<dbReference type="PRINTS" id="PR00505">
    <property type="entry name" value="D12N6MTFRASE"/>
</dbReference>
<dbReference type="Proteomes" id="UP001054846">
    <property type="component" value="Chromosome"/>
</dbReference>
<dbReference type="InterPro" id="IPR012327">
    <property type="entry name" value="MeTrfase_D12"/>
</dbReference>
<evidence type="ECO:0000256" key="2">
    <source>
        <dbReference type="ARBA" id="ARBA00011900"/>
    </source>
</evidence>
<comment type="catalytic activity">
    <reaction evidence="6 7">
        <text>a 2'-deoxyadenosine in DNA + S-adenosyl-L-methionine = an N(6)-methyl-2'-deoxyadenosine in DNA + S-adenosyl-L-homocysteine + H(+)</text>
        <dbReference type="Rhea" id="RHEA:15197"/>
        <dbReference type="Rhea" id="RHEA-COMP:12418"/>
        <dbReference type="Rhea" id="RHEA-COMP:12419"/>
        <dbReference type="ChEBI" id="CHEBI:15378"/>
        <dbReference type="ChEBI" id="CHEBI:57856"/>
        <dbReference type="ChEBI" id="CHEBI:59789"/>
        <dbReference type="ChEBI" id="CHEBI:90615"/>
        <dbReference type="ChEBI" id="CHEBI:90616"/>
        <dbReference type="EC" id="2.1.1.72"/>
    </reaction>
</comment>
<accession>A0ABY3PPY4</accession>
<dbReference type="InterPro" id="IPR002052">
    <property type="entry name" value="DNA_methylase_N6_adenine_CS"/>
</dbReference>
<evidence type="ECO:0000313" key="8">
    <source>
        <dbReference type="EMBL" id="UFP95706.1"/>
    </source>
</evidence>
<dbReference type="InterPro" id="IPR029063">
    <property type="entry name" value="SAM-dependent_MTases_sf"/>
</dbReference>
<dbReference type="GO" id="GO:0008168">
    <property type="term" value="F:methyltransferase activity"/>
    <property type="evidence" value="ECO:0007669"/>
    <property type="project" value="UniProtKB-KW"/>
</dbReference>
<sequence>MTVASRARPFLKWAGGKTQLLDQIAERFPAVLKHGQIDRYVEPFIGGGAVFLYVAQRYPVEQFVLFDINRELILAYRTLQRAADDLIEKLEALGLHYHALDGDERRMFFYRVRERFNAAGGDIDYRHFDGRWVERTAQIIFLNRTCYNGLFRMNTKAQFNVPFGRYRNPSICMPENLKAVASLLARARIELGDFSDCAALGGPGTFMYFDPPYRPLSKTARFTAYSAFGFDDAEQLRLAQLYRTLDAAGAKLMLSNSDPLNTDPADDFLERAYAGFEIRRVHASRLVNCRAARRGAITELLITNYPQTAGG</sequence>
<protein>
    <recommendedName>
        <fullName evidence="2 7">Site-specific DNA-methyltransferase (adenine-specific)</fullName>
        <ecNumber evidence="2 7">2.1.1.72</ecNumber>
    </recommendedName>
</protein>
<dbReference type="Pfam" id="PF02086">
    <property type="entry name" value="MethyltransfD12"/>
    <property type="match status" value="1"/>
</dbReference>
<dbReference type="EMBL" id="CP063845">
    <property type="protein sequence ID" value="UFP95706.1"/>
    <property type="molecule type" value="Genomic_DNA"/>
</dbReference>
<dbReference type="GO" id="GO:0032259">
    <property type="term" value="P:methylation"/>
    <property type="evidence" value="ECO:0007669"/>
    <property type="project" value="UniProtKB-KW"/>
</dbReference>
<dbReference type="PANTHER" id="PTHR30481:SF3">
    <property type="entry name" value="DNA ADENINE METHYLASE"/>
    <property type="match status" value="1"/>
</dbReference>
<name>A0ABY3PPY4_9CYAN</name>
<keyword evidence="4 7" id="KW-0808">Transferase</keyword>
<evidence type="ECO:0000256" key="3">
    <source>
        <dbReference type="ARBA" id="ARBA00022603"/>
    </source>
</evidence>
<organism evidence="8 9">
    <name type="scientific">Gloeobacter morelensis MG652769</name>
    <dbReference type="NCBI Taxonomy" id="2781736"/>
    <lineage>
        <taxon>Bacteria</taxon>
        <taxon>Bacillati</taxon>
        <taxon>Cyanobacteriota</taxon>
        <taxon>Cyanophyceae</taxon>
        <taxon>Gloeobacterales</taxon>
        <taxon>Gloeobacteraceae</taxon>
        <taxon>Gloeobacter</taxon>
        <taxon>Gloeobacter morelensis</taxon>
    </lineage>
</organism>
<evidence type="ECO:0000256" key="1">
    <source>
        <dbReference type="ARBA" id="ARBA00006594"/>
    </source>
</evidence>
<evidence type="ECO:0000256" key="7">
    <source>
        <dbReference type="RuleBase" id="RU361257"/>
    </source>
</evidence>
<keyword evidence="9" id="KW-1185">Reference proteome</keyword>
<comment type="similarity">
    <text evidence="1 7">Belongs to the N(4)/N(6)-methyltransferase family.</text>
</comment>
<proteinExistence type="inferred from homology"/>